<keyword evidence="2" id="KW-1185">Reference proteome</keyword>
<accession>A0A1T5B5U2</accession>
<dbReference type="AlphaFoldDB" id="A0A1T5B5U2"/>
<evidence type="ECO:0000313" key="2">
    <source>
        <dbReference type="Proteomes" id="UP000190897"/>
    </source>
</evidence>
<dbReference type="InterPro" id="IPR036412">
    <property type="entry name" value="HAD-like_sf"/>
</dbReference>
<dbReference type="SUPFAM" id="SSF56784">
    <property type="entry name" value="HAD-like"/>
    <property type="match status" value="1"/>
</dbReference>
<evidence type="ECO:0000313" key="1">
    <source>
        <dbReference type="EMBL" id="SKB42419.1"/>
    </source>
</evidence>
<sequence length="209" mass="23631">MFKYVIFDFDGTVADSYEVFISVYNQIAAKKAYRQIESGNLQYLRSLTIPERCKYLNVPMYRIPLIASEFLSLYKTELQQVKLFDGIKELLVGLNDLGCQTAIISSNTEQNITRFLLSNNVESISKIYCKASLFGKDKLIAKFLKKYDLCANQVLYVGDETRDIIACQKVGVKIAWVEWGYDNKETAAAARPDYLVASAGEILNIVKAS</sequence>
<dbReference type="GO" id="GO:0008967">
    <property type="term" value="F:phosphoglycolate phosphatase activity"/>
    <property type="evidence" value="ECO:0007669"/>
    <property type="project" value="TreeGrafter"/>
</dbReference>
<dbReference type="RefSeq" id="WP_170916536.1">
    <property type="nucleotide sequence ID" value="NZ_FUZA01000001.1"/>
</dbReference>
<organism evidence="1 2">
    <name type="scientific">Dyadobacter psychrophilus</name>
    <dbReference type="NCBI Taxonomy" id="651661"/>
    <lineage>
        <taxon>Bacteria</taxon>
        <taxon>Pseudomonadati</taxon>
        <taxon>Bacteroidota</taxon>
        <taxon>Cytophagia</taxon>
        <taxon>Cytophagales</taxon>
        <taxon>Spirosomataceae</taxon>
        <taxon>Dyadobacter</taxon>
    </lineage>
</organism>
<dbReference type="GO" id="GO:0005829">
    <property type="term" value="C:cytosol"/>
    <property type="evidence" value="ECO:0007669"/>
    <property type="project" value="TreeGrafter"/>
</dbReference>
<dbReference type="SFLD" id="SFLDG01129">
    <property type="entry name" value="C1.5:_HAD__Beta-PGM__Phosphata"/>
    <property type="match status" value="1"/>
</dbReference>
<dbReference type="GO" id="GO:0006281">
    <property type="term" value="P:DNA repair"/>
    <property type="evidence" value="ECO:0007669"/>
    <property type="project" value="TreeGrafter"/>
</dbReference>
<dbReference type="Proteomes" id="UP000190897">
    <property type="component" value="Unassembled WGS sequence"/>
</dbReference>
<dbReference type="Gene3D" id="3.40.50.1000">
    <property type="entry name" value="HAD superfamily/HAD-like"/>
    <property type="match status" value="1"/>
</dbReference>
<dbReference type="EMBL" id="FUZA01000001">
    <property type="protein sequence ID" value="SKB42419.1"/>
    <property type="molecule type" value="Genomic_DNA"/>
</dbReference>
<dbReference type="SFLD" id="SFLDS00003">
    <property type="entry name" value="Haloacid_Dehalogenase"/>
    <property type="match status" value="1"/>
</dbReference>
<dbReference type="STRING" id="651661.SAMN05660293_00002"/>
<gene>
    <name evidence="1" type="ORF">SAMN05660293_00002</name>
</gene>
<dbReference type="InterPro" id="IPR023214">
    <property type="entry name" value="HAD_sf"/>
</dbReference>
<protein>
    <submittedName>
        <fullName evidence="1">Phosphoglycolate phosphatase</fullName>
    </submittedName>
</protein>
<reference evidence="2" key="1">
    <citation type="submission" date="2017-02" db="EMBL/GenBank/DDBJ databases">
        <authorList>
            <person name="Varghese N."/>
            <person name="Submissions S."/>
        </authorList>
    </citation>
    <scope>NUCLEOTIDE SEQUENCE [LARGE SCALE GENOMIC DNA]</scope>
    <source>
        <strain evidence="2">DSM 22270</strain>
    </source>
</reference>
<dbReference type="PANTHER" id="PTHR43434">
    <property type="entry name" value="PHOSPHOGLYCOLATE PHOSPHATASE"/>
    <property type="match status" value="1"/>
</dbReference>
<dbReference type="InterPro" id="IPR050155">
    <property type="entry name" value="HAD-like_hydrolase_sf"/>
</dbReference>
<dbReference type="InterPro" id="IPR023198">
    <property type="entry name" value="PGP-like_dom2"/>
</dbReference>
<proteinExistence type="predicted"/>
<dbReference type="InterPro" id="IPR041492">
    <property type="entry name" value="HAD_2"/>
</dbReference>
<name>A0A1T5B5U2_9BACT</name>
<dbReference type="Gene3D" id="1.10.150.240">
    <property type="entry name" value="Putative phosphatase, domain 2"/>
    <property type="match status" value="1"/>
</dbReference>
<dbReference type="Pfam" id="PF13419">
    <property type="entry name" value="HAD_2"/>
    <property type="match status" value="1"/>
</dbReference>
<dbReference type="PANTHER" id="PTHR43434:SF13">
    <property type="entry name" value="PHOSPHOGLYCOLATE PHOSPHATASE"/>
    <property type="match status" value="1"/>
</dbReference>